<reference evidence="7 8" key="1">
    <citation type="submission" date="2020-12" db="EMBL/GenBank/DDBJ databases">
        <title>Genome public.</title>
        <authorList>
            <person name="Sun Q."/>
        </authorList>
    </citation>
    <scope>NUCLEOTIDE SEQUENCE [LARGE SCALE GENOMIC DNA]</scope>
    <source>
        <strain evidence="7 8">CCM 8864</strain>
    </source>
</reference>
<evidence type="ECO:0000256" key="5">
    <source>
        <dbReference type="ARBA" id="ARBA00023288"/>
    </source>
</evidence>
<protein>
    <submittedName>
        <fullName evidence="7">LppP/LprE family lipoprotein</fullName>
    </submittedName>
</protein>
<dbReference type="RefSeq" id="WP_198735158.1">
    <property type="nucleotide sequence ID" value="NZ_JAEIOT010000004.1"/>
</dbReference>
<gene>
    <name evidence="7" type="ORF">JDV76_01895</name>
</gene>
<evidence type="ECO:0000256" key="2">
    <source>
        <dbReference type="ARBA" id="ARBA00022729"/>
    </source>
</evidence>
<keyword evidence="4" id="KW-0564">Palmitate</keyword>
<feature type="region of interest" description="Disordered" evidence="6">
    <location>
        <begin position="1"/>
        <end position="44"/>
    </location>
</feature>
<dbReference type="InterPro" id="IPR025971">
    <property type="entry name" value="LppP/LprE"/>
</dbReference>
<dbReference type="Proteomes" id="UP000625574">
    <property type="component" value="Unassembled WGS sequence"/>
</dbReference>
<evidence type="ECO:0000313" key="8">
    <source>
        <dbReference type="Proteomes" id="UP000625574"/>
    </source>
</evidence>
<accession>A0ABS0VSH9</accession>
<evidence type="ECO:0000313" key="7">
    <source>
        <dbReference type="EMBL" id="MBI8999729.1"/>
    </source>
</evidence>
<dbReference type="EMBL" id="JAEIOT010000004">
    <property type="protein sequence ID" value="MBI8999729.1"/>
    <property type="molecule type" value="Genomic_DNA"/>
</dbReference>
<evidence type="ECO:0000256" key="1">
    <source>
        <dbReference type="ARBA" id="ARBA00022475"/>
    </source>
</evidence>
<dbReference type="Pfam" id="PF14041">
    <property type="entry name" value="Lipoprotein_21"/>
    <property type="match status" value="1"/>
</dbReference>
<keyword evidence="8" id="KW-1185">Reference proteome</keyword>
<comment type="caution">
    <text evidence="7">The sequence shown here is derived from an EMBL/GenBank/DDBJ whole genome shotgun (WGS) entry which is preliminary data.</text>
</comment>
<proteinExistence type="predicted"/>
<organism evidence="7 8">
    <name type="scientific">Corynebacterium marambiense</name>
    <dbReference type="NCBI Taxonomy" id="2765364"/>
    <lineage>
        <taxon>Bacteria</taxon>
        <taxon>Bacillati</taxon>
        <taxon>Actinomycetota</taxon>
        <taxon>Actinomycetes</taxon>
        <taxon>Mycobacteriales</taxon>
        <taxon>Corynebacteriaceae</taxon>
        <taxon>Corynebacterium</taxon>
    </lineage>
</organism>
<keyword evidence="5 7" id="KW-0449">Lipoprotein</keyword>
<evidence type="ECO:0000256" key="6">
    <source>
        <dbReference type="SAM" id="MobiDB-lite"/>
    </source>
</evidence>
<evidence type="ECO:0000256" key="3">
    <source>
        <dbReference type="ARBA" id="ARBA00023136"/>
    </source>
</evidence>
<evidence type="ECO:0000256" key="4">
    <source>
        <dbReference type="ARBA" id="ARBA00023139"/>
    </source>
</evidence>
<sequence>MSQESASQVPPEEAVGSGITVVDPSSGRSCDSTAQNPLSEVDSLPIVSSGGQQFSFTITEDHFDPCAPLSWAVLAGGVGTGNSQRQGVVFFRAGRTIADPAPLMEEKVIGVTPLGTDSVKVSYGVLDGPRAAGHSLPGSAVFTLTPEGSLLISENTLPSTADEAGLQLDVRNLNL</sequence>
<feature type="compositionally biased region" description="Polar residues" evidence="6">
    <location>
        <begin position="26"/>
        <end position="38"/>
    </location>
</feature>
<keyword evidence="3" id="KW-0472">Membrane</keyword>
<keyword evidence="2" id="KW-0732">Signal</keyword>
<name>A0ABS0VSH9_9CORY</name>
<keyword evidence="1" id="KW-1003">Cell membrane</keyword>